<dbReference type="CDD" id="cd07377">
    <property type="entry name" value="WHTH_GntR"/>
    <property type="match status" value="1"/>
</dbReference>
<dbReference type="InterPro" id="IPR036388">
    <property type="entry name" value="WH-like_DNA-bd_sf"/>
</dbReference>
<dbReference type="Gene3D" id="1.10.10.10">
    <property type="entry name" value="Winged helix-like DNA-binding domain superfamily/Winged helix DNA-binding domain"/>
    <property type="match status" value="1"/>
</dbReference>
<dbReference type="EMBL" id="JARPTC010000021">
    <property type="protein sequence ID" value="MDO7788305.1"/>
    <property type="molecule type" value="Genomic_DNA"/>
</dbReference>
<accession>A0AAW7ZGE5</accession>
<keyword evidence="3" id="KW-0804">Transcription</keyword>
<dbReference type="SMART" id="SM00895">
    <property type="entry name" value="FCD"/>
    <property type="match status" value="1"/>
</dbReference>
<name>A0AAW7ZGE5_9FIRM</name>
<dbReference type="AlphaFoldDB" id="A0AAW7ZGE5"/>
<evidence type="ECO:0000256" key="1">
    <source>
        <dbReference type="ARBA" id="ARBA00023015"/>
    </source>
</evidence>
<dbReference type="PROSITE" id="PS50949">
    <property type="entry name" value="HTH_GNTR"/>
    <property type="match status" value="1"/>
</dbReference>
<dbReference type="SUPFAM" id="SSF46785">
    <property type="entry name" value="Winged helix' DNA-binding domain"/>
    <property type="match status" value="1"/>
</dbReference>
<organism evidence="5 6">
    <name type="scientific">Desulforamulus aquiferis</name>
    <dbReference type="NCBI Taxonomy" id="1397668"/>
    <lineage>
        <taxon>Bacteria</taxon>
        <taxon>Bacillati</taxon>
        <taxon>Bacillota</taxon>
        <taxon>Clostridia</taxon>
        <taxon>Eubacteriales</taxon>
        <taxon>Peptococcaceae</taxon>
        <taxon>Desulforamulus</taxon>
    </lineage>
</organism>
<proteinExistence type="predicted"/>
<keyword evidence="1" id="KW-0805">Transcription regulation</keyword>
<evidence type="ECO:0000313" key="6">
    <source>
        <dbReference type="Proteomes" id="UP001172911"/>
    </source>
</evidence>
<dbReference type="GO" id="GO:0003677">
    <property type="term" value="F:DNA binding"/>
    <property type="evidence" value="ECO:0007669"/>
    <property type="project" value="UniProtKB-KW"/>
</dbReference>
<keyword evidence="2" id="KW-0238">DNA-binding</keyword>
<dbReference type="Proteomes" id="UP001172911">
    <property type="component" value="Unassembled WGS sequence"/>
</dbReference>
<evidence type="ECO:0000313" key="5">
    <source>
        <dbReference type="EMBL" id="MDO7788305.1"/>
    </source>
</evidence>
<sequence>MFDNRIGRSESLRNEVAGYIQNLIAKGKLKPGDRLPTERLMAEKFGVSRTVIRDAVKTLAGIGLLEVKHGVGIFVSTVDSNAVGRQLSSLLSYNLETLEHIYEVRILLEKASAFWAAERCTEEDYQRIRSLLEEARSVDPVDYADRFVDLNRNFHLCIAEASQNPVVAMMTENILNLLETTSDETHTIPGRALRSIDEHEKVLTAIVERKSDEAKKTMEEHLSSVLTTLRNNTGIEQS</sequence>
<dbReference type="InterPro" id="IPR036390">
    <property type="entry name" value="WH_DNA-bd_sf"/>
</dbReference>
<dbReference type="InterPro" id="IPR011711">
    <property type="entry name" value="GntR_C"/>
</dbReference>
<dbReference type="Gene3D" id="1.20.120.530">
    <property type="entry name" value="GntR ligand-binding domain-like"/>
    <property type="match status" value="1"/>
</dbReference>
<evidence type="ECO:0000259" key="4">
    <source>
        <dbReference type="PROSITE" id="PS50949"/>
    </source>
</evidence>
<dbReference type="RefSeq" id="WP_304544131.1">
    <property type="nucleotide sequence ID" value="NZ_JARPTC010000021.1"/>
</dbReference>
<reference evidence="5" key="2">
    <citation type="submission" date="2023-03" db="EMBL/GenBank/DDBJ databases">
        <authorList>
            <person name="Zhang Z."/>
        </authorList>
    </citation>
    <scope>NUCLEOTIDE SEQUENCE</scope>
    <source>
        <strain evidence="5">DSA</strain>
    </source>
</reference>
<dbReference type="PANTHER" id="PTHR43537">
    <property type="entry name" value="TRANSCRIPTIONAL REGULATOR, GNTR FAMILY"/>
    <property type="match status" value="1"/>
</dbReference>
<dbReference type="Pfam" id="PF00392">
    <property type="entry name" value="GntR"/>
    <property type="match status" value="1"/>
</dbReference>
<dbReference type="GO" id="GO:0003700">
    <property type="term" value="F:DNA-binding transcription factor activity"/>
    <property type="evidence" value="ECO:0007669"/>
    <property type="project" value="InterPro"/>
</dbReference>
<dbReference type="PANTHER" id="PTHR43537:SF5">
    <property type="entry name" value="UXU OPERON TRANSCRIPTIONAL REGULATOR"/>
    <property type="match status" value="1"/>
</dbReference>
<evidence type="ECO:0000256" key="2">
    <source>
        <dbReference type="ARBA" id="ARBA00023125"/>
    </source>
</evidence>
<evidence type="ECO:0000256" key="3">
    <source>
        <dbReference type="ARBA" id="ARBA00023163"/>
    </source>
</evidence>
<dbReference type="Pfam" id="PF07729">
    <property type="entry name" value="FCD"/>
    <property type="match status" value="1"/>
</dbReference>
<keyword evidence="6" id="KW-1185">Reference proteome</keyword>
<comment type="caution">
    <text evidence="5">The sequence shown here is derived from an EMBL/GenBank/DDBJ whole genome shotgun (WGS) entry which is preliminary data.</text>
</comment>
<protein>
    <submittedName>
        <fullName evidence="5">FadR/GntR family transcriptional regulator</fullName>
    </submittedName>
</protein>
<feature type="domain" description="HTH gntR-type" evidence="4">
    <location>
        <begin position="10"/>
        <end position="78"/>
    </location>
</feature>
<reference evidence="5" key="1">
    <citation type="journal article" date="2023" name="J. Hazard. Mater.">
        <title>Anaerobic biodegradation of pyrene and benzo[a]pyrene by a new sulfate-reducing Desulforamulus aquiferis strain DSA.</title>
        <authorList>
            <person name="Zhang Z."/>
            <person name="Sun J."/>
            <person name="Gong X."/>
            <person name="Wang C."/>
            <person name="Wang H."/>
        </authorList>
    </citation>
    <scope>NUCLEOTIDE SEQUENCE</scope>
    <source>
        <strain evidence="5">DSA</strain>
    </source>
</reference>
<dbReference type="SUPFAM" id="SSF48008">
    <property type="entry name" value="GntR ligand-binding domain-like"/>
    <property type="match status" value="1"/>
</dbReference>
<gene>
    <name evidence="5" type="ORF">P6N53_13850</name>
</gene>
<dbReference type="SMART" id="SM00345">
    <property type="entry name" value="HTH_GNTR"/>
    <property type="match status" value="1"/>
</dbReference>
<dbReference type="PRINTS" id="PR00035">
    <property type="entry name" value="HTHGNTR"/>
</dbReference>
<dbReference type="InterPro" id="IPR008920">
    <property type="entry name" value="TF_FadR/GntR_C"/>
</dbReference>
<dbReference type="InterPro" id="IPR000524">
    <property type="entry name" value="Tscrpt_reg_HTH_GntR"/>
</dbReference>